<protein>
    <submittedName>
        <fullName evidence="2">Uncharacterized protein</fullName>
    </submittedName>
</protein>
<dbReference type="Proteomes" id="UP000733379">
    <property type="component" value="Unassembled WGS sequence"/>
</dbReference>
<keyword evidence="1" id="KW-1133">Transmembrane helix</keyword>
<accession>A0ABS6ATG2</accession>
<sequence>MGGLAFLLWVVGMALICAALIAWSEIRYEREESITPFGPRPETPPRRPDRQIMLPPVWPCGARPEMPTIAQAHTDMQEHQECSIDRCARKREARYTLINAGVLKPRGLRR</sequence>
<dbReference type="RefSeq" id="WP_215915991.1">
    <property type="nucleotide sequence ID" value="NZ_JAHKNI010000001.1"/>
</dbReference>
<evidence type="ECO:0000256" key="1">
    <source>
        <dbReference type="SAM" id="Phobius"/>
    </source>
</evidence>
<comment type="caution">
    <text evidence="2">The sequence shown here is derived from an EMBL/GenBank/DDBJ whole genome shotgun (WGS) entry which is preliminary data.</text>
</comment>
<evidence type="ECO:0000313" key="2">
    <source>
        <dbReference type="EMBL" id="MBU3060298.1"/>
    </source>
</evidence>
<keyword evidence="1" id="KW-0812">Transmembrane</keyword>
<dbReference type="EMBL" id="JAHKNI010000001">
    <property type="protein sequence ID" value="MBU3060298.1"/>
    <property type="molecule type" value="Genomic_DNA"/>
</dbReference>
<keyword evidence="3" id="KW-1185">Reference proteome</keyword>
<gene>
    <name evidence="2" type="ORF">KO481_02010</name>
</gene>
<reference evidence="2 3" key="1">
    <citation type="submission" date="2021-06" db="EMBL/GenBank/DDBJ databases">
        <title>Actinomycetes sequencing.</title>
        <authorList>
            <person name="Shan Q."/>
        </authorList>
    </citation>
    <scope>NUCLEOTIDE SEQUENCE [LARGE SCALE GENOMIC DNA]</scope>
    <source>
        <strain evidence="2 3">NEAU-G5</strain>
    </source>
</reference>
<proteinExistence type="predicted"/>
<organism evidence="2 3">
    <name type="scientific">Nocardia albiluteola</name>
    <dbReference type="NCBI Taxonomy" id="2842303"/>
    <lineage>
        <taxon>Bacteria</taxon>
        <taxon>Bacillati</taxon>
        <taxon>Actinomycetota</taxon>
        <taxon>Actinomycetes</taxon>
        <taxon>Mycobacteriales</taxon>
        <taxon>Nocardiaceae</taxon>
        <taxon>Nocardia</taxon>
    </lineage>
</organism>
<feature type="transmembrane region" description="Helical" evidence="1">
    <location>
        <begin position="6"/>
        <end position="23"/>
    </location>
</feature>
<name>A0ABS6ATG2_9NOCA</name>
<evidence type="ECO:0000313" key="3">
    <source>
        <dbReference type="Proteomes" id="UP000733379"/>
    </source>
</evidence>
<keyword evidence="1" id="KW-0472">Membrane</keyword>